<organism evidence="2 3">
    <name type="scientific">Trypanosoma cruzi</name>
    <dbReference type="NCBI Taxonomy" id="5693"/>
    <lineage>
        <taxon>Eukaryota</taxon>
        <taxon>Discoba</taxon>
        <taxon>Euglenozoa</taxon>
        <taxon>Kinetoplastea</taxon>
        <taxon>Metakinetoplastina</taxon>
        <taxon>Trypanosomatida</taxon>
        <taxon>Trypanosomatidae</taxon>
        <taxon>Trypanosoma</taxon>
        <taxon>Schizotrypanum</taxon>
    </lineage>
</organism>
<sequence length="270" mass="30202">MTWSSSGTSRPRATTSVAQRTRMLPSLKPCRMPSRLFCFIPPCKHRIKSGGARSAVFRSSESCSTSSLRFTKMRTCCLFEMMAFSYSFTMAWMRCEGSLRGYKFCVMSVFILCSRSTSKNTRSGFKKREAKLPTVAFHVAVHIVVCRGRLNFRIVDMMNSNCGAKPSSNMRSASSRIRKPTFSRLTTSASTKSQRRPGVETRTSQPPHRRSCSICCSRPCPPKAPFTRTAFPASWEITFRVCCTSSRVGHRTNTLGLTTTGLSAFPRLLS</sequence>
<name>A0A7J6YCU5_TRYCR</name>
<protein>
    <submittedName>
        <fullName evidence="2">Uncharacterized protein</fullName>
    </submittedName>
</protein>
<reference evidence="2 3" key="1">
    <citation type="journal article" date="2019" name="Genome Biol. Evol.">
        <title>Nanopore Sequencing Significantly Improves Genome Assembly of the Protozoan Parasite Trypanosoma cruzi.</title>
        <authorList>
            <person name="Diaz-Viraque F."/>
            <person name="Pita S."/>
            <person name="Greif G."/>
            <person name="de Souza R.C.M."/>
            <person name="Iraola G."/>
            <person name="Robello C."/>
        </authorList>
    </citation>
    <scope>NUCLEOTIDE SEQUENCE [LARGE SCALE GENOMIC DNA]</scope>
    <source>
        <strain evidence="2 3">Berenice</strain>
    </source>
</reference>
<dbReference type="Proteomes" id="UP000583944">
    <property type="component" value="Unassembled WGS sequence"/>
</dbReference>
<evidence type="ECO:0000313" key="3">
    <source>
        <dbReference type="Proteomes" id="UP000583944"/>
    </source>
</evidence>
<dbReference type="VEuPathDB" id="TriTrypDB:ECC02_003116"/>
<comment type="caution">
    <text evidence="2">The sequence shown here is derived from an EMBL/GenBank/DDBJ whole genome shotgun (WGS) entry which is preliminary data.</text>
</comment>
<dbReference type="AlphaFoldDB" id="A0A7J6YCU5"/>
<gene>
    <name evidence="2" type="ORF">ECC02_003116</name>
</gene>
<proteinExistence type="predicted"/>
<dbReference type="EMBL" id="JABDHM010000016">
    <property type="protein sequence ID" value="KAF5223928.1"/>
    <property type="molecule type" value="Genomic_DNA"/>
</dbReference>
<evidence type="ECO:0000256" key="1">
    <source>
        <dbReference type="SAM" id="MobiDB-lite"/>
    </source>
</evidence>
<feature type="compositionally biased region" description="Polar residues" evidence="1">
    <location>
        <begin position="166"/>
        <end position="175"/>
    </location>
</feature>
<evidence type="ECO:0000313" key="2">
    <source>
        <dbReference type="EMBL" id="KAF5223928.1"/>
    </source>
</evidence>
<accession>A0A7J6YCU5</accession>
<feature type="compositionally biased region" description="Polar residues" evidence="1">
    <location>
        <begin position="183"/>
        <end position="192"/>
    </location>
</feature>
<feature type="region of interest" description="Disordered" evidence="1">
    <location>
        <begin position="166"/>
        <end position="207"/>
    </location>
</feature>